<keyword evidence="7 9" id="KW-0333">Golgi apparatus</keyword>
<dbReference type="Pfam" id="PF05679">
    <property type="entry name" value="CHGN"/>
    <property type="match status" value="1"/>
</dbReference>
<dbReference type="InterPro" id="IPR051227">
    <property type="entry name" value="CS_glycosyltransferase"/>
</dbReference>
<dbReference type="InterPro" id="IPR008428">
    <property type="entry name" value="Chond_GalNAc"/>
</dbReference>
<evidence type="ECO:0000256" key="8">
    <source>
        <dbReference type="ARBA" id="ARBA00023136"/>
    </source>
</evidence>
<feature type="non-terminal residue" evidence="10">
    <location>
        <position position="1"/>
    </location>
</feature>
<organism evidence="10">
    <name type="scientific">Oikopleura dioica</name>
    <name type="common">Tunicate</name>
    <dbReference type="NCBI Taxonomy" id="34765"/>
    <lineage>
        <taxon>Eukaryota</taxon>
        <taxon>Metazoa</taxon>
        <taxon>Chordata</taxon>
        <taxon>Tunicata</taxon>
        <taxon>Appendicularia</taxon>
        <taxon>Copelata</taxon>
        <taxon>Oikopleuridae</taxon>
        <taxon>Oikopleura</taxon>
    </lineage>
</organism>
<dbReference type="EC" id="2.4.1.-" evidence="9"/>
<sequence>SNFAITDDLDEAKIHKTVTLHASKSGDNARLVRQRLLQSRIIDLNAHIASLQPFTREVYQLKELDDIIFRRIDGWGRRWVKTYDGVFDSLVEKIPKSLVSAFSNVPDELVYFGFSNEVLAGISNDRRNKIKRVYTKRISEKPMIREPFEINSAHERLTRPLTIIVPVYGRATTLYRFLADFRQFASRDAFLRLIVAATEAEKYDISSYINEKMTNEFHSGQVTTVTCRNPFSRGDCLNKGIQAVAYDDDLFFVSDVDLYLTEALFKRIRLFTDENSLFFPAFFR</sequence>
<evidence type="ECO:0000313" key="10">
    <source>
        <dbReference type="EMBL" id="CBY37913.1"/>
    </source>
</evidence>
<keyword evidence="3 9" id="KW-0808">Transferase</keyword>
<dbReference type="EMBL" id="FN655086">
    <property type="protein sequence ID" value="CBY37913.1"/>
    <property type="molecule type" value="Genomic_DNA"/>
</dbReference>
<comment type="similarity">
    <text evidence="2 9">Belongs to the chondroitin N-acetylgalactosaminyltransferase family.</text>
</comment>
<evidence type="ECO:0000256" key="6">
    <source>
        <dbReference type="ARBA" id="ARBA00022989"/>
    </source>
</evidence>
<dbReference type="PANTHER" id="PTHR12369:SF17">
    <property type="entry name" value="CHONDROITIN SULFATE SYNTHASE 1-LIKE"/>
    <property type="match status" value="1"/>
</dbReference>
<dbReference type="GO" id="GO:0032580">
    <property type="term" value="C:Golgi cisterna membrane"/>
    <property type="evidence" value="ECO:0007669"/>
    <property type="project" value="UniProtKB-SubCell"/>
</dbReference>
<evidence type="ECO:0000256" key="7">
    <source>
        <dbReference type="ARBA" id="ARBA00023034"/>
    </source>
</evidence>
<keyword evidence="8" id="KW-0472">Membrane</keyword>
<dbReference type="SUPFAM" id="SSF53448">
    <property type="entry name" value="Nucleotide-diphospho-sugar transferases"/>
    <property type="match status" value="1"/>
</dbReference>
<comment type="subcellular location">
    <subcellularLocation>
        <location evidence="1 9">Golgi apparatus</location>
        <location evidence="1 9">Golgi stack membrane</location>
        <topology evidence="1 9">Single-pass type II membrane protein</topology>
    </subcellularLocation>
</comment>
<evidence type="ECO:0000256" key="2">
    <source>
        <dbReference type="ARBA" id="ARBA00009239"/>
    </source>
</evidence>
<proteinExistence type="inferred from homology"/>
<keyword evidence="4" id="KW-0812">Transmembrane</keyword>
<keyword evidence="6" id="KW-1133">Transmembrane helix</keyword>
<reference evidence="10" key="1">
    <citation type="journal article" date="2010" name="Science">
        <title>Plasticity of animal genome architecture unmasked by rapid evolution of a pelagic tunicate.</title>
        <authorList>
            <person name="Denoeud F."/>
            <person name="Henriet S."/>
            <person name="Mungpakdee S."/>
            <person name="Aury J.M."/>
            <person name="Da Silva C."/>
            <person name="Brinkmann H."/>
            <person name="Mikhaleva J."/>
            <person name="Olsen L.C."/>
            <person name="Jubin C."/>
            <person name="Canestro C."/>
            <person name="Bouquet J.M."/>
            <person name="Danks G."/>
            <person name="Poulain J."/>
            <person name="Campsteijn C."/>
            <person name="Adamski M."/>
            <person name="Cross I."/>
            <person name="Yadetie F."/>
            <person name="Muffato M."/>
            <person name="Louis A."/>
            <person name="Butcher S."/>
            <person name="Tsagkogeorga G."/>
            <person name="Konrad A."/>
            <person name="Singh S."/>
            <person name="Jensen M.F."/>
            <person name="Cong E.H."/>
            <person name="Eikeseth-Otteraa H."/>
            <person name="Noel B."/>
            <person name="Anthouard V."/>
            <person name="Porcel B.M."/>
            <person name="Kachouri-Lafond R."/>
            <person name="Nishino A."/>
            <person name="Ugolini M."/>
            <person name="Chourrout P."/>
            <person name="Nishida H."/>
            <person name="Aasland R."/>
            <person name="Huzurbazar S."/>
            <person name="Westhof E."/>
            <person name="Delsuc F."/>
            <person name="Lehrach H."/>
            <person name="Reinhardt R."/>
            <person name="Weissenbach J."/>
            <person name="Roy S.W."/>
            <person name="Artiguenave F."/>
            <person name="Postlethwait J.H."/>
            <person name="Manak J.R."/>
            <person name="Thompson E.M."/>
            <person name="Jaillon O."/>
            <person name="Du Pasquier L."/>
            <person name="Boudinot P."/>
            <person name="Liberles D.A."/>
            <person name="Volff J.N."/>
            <person name="Philippe H."/>
            <person name="Lenhard B."/>
            <person name="Roest Crollius H."/>
            <person name="Wincker P."/>
            <person name="Chourrout D."/>
        </authorList>
    </citation>
    <scope>NUCLEOTIDE SEQUENCE [LARGE SCALE GENOMIC DNA]</scope>
</reference>
<evidence type="ECO:0000256" key="3">
    <source>
        <dbReference type="ARBA" id="ARBA00022679"/>
    </source>
</evidence>
<evidence type="ECO:0000256" key="5">
    <source>
        <dbReference type="ARBA" id="ARBA00022968"/>
    </source>
</evidence>
<name>E4YR21_OIKDI</name>
<keyword evidence="5 9" id="KW-0735">Signal-anchor</keyword>
<gene>
    <name evidence="10" type="ORF">GSOID_T00031408001</name>
</gene>
<dbReference type="AlphaFoldDB" id="E4YR21"/>
<dbReference type="Gene3D" id="3.90.550.10">
    <property type="entry name" value="Spore Coat Polysaccharide Biosynthesis Protein SpsA, Chain A"/>
    <property type="match status" value="1"/>
</dbReference>
<protein>
    <recommendedName>
        <fullName evidence="9">Hexosyltransferase</fullName>
        <ecNumber evidence="9">2.4.1.-</ecNumber>
    </recommendedName>
</protein>
<dbReference type="PANTHER" id="PTHR12369">
    <property type="entry name" value="CHONDROITIN SYNTHASE"/>
    <property type="match status" value="1"/>
</dbReference>
<evidence type="ECO:0000256" key="9">
    <source>
        <dbReference type="RuleBase" id="RU364016"/>
    </source>
</evidence>
<accession>E4YR21</accession>
<dbReference type="GO" id="GO:0047238">
    <property type="term" value="F:glucuronosyl-N-acetylgalactosaminyl-proteoglycan 4-beta-N-acetylgalactosaminyltransferase activity"/>
    <property type="evidence" value="ECO:0007669"/>
    <property type="project" value="TreeGrafter"/>
</dbReference>
<evidence type="ECO:0000256" key="4">
    <source>
        <dbReference type="ARBA" id="ARBA00022692"/>
    </source>
</evidence>
<dbReference type="Proteomes" id="UP000011014">
    <property type="component" value="Unassembled WGS sequence"/>
</dbReference>
<evidence type="ECO:0000256" key="1">
    <source>
        <dbReference type="ARBA" id="ARBA00004447"/>
    </source>
</evidence>
<dbReference type="InterPro" id="IPR029044">
    <property type="entry name" value="Nucleotide-diphossugar_trans"/>
</dbReference>